<comment type="caution">
    <text evidence="2">The sequence shown here is derived from an EMBL/GenBank/DDBJ whole genome shotgun (WGS) entry which is preliminary data.</text>
</comment>
<accession>A0A5B7H7X4</accession>
<dbReference type="Proteomes" id="UP000324222">
    <property type="component" value="Unassembled WGS sequence"/>
</dbReference>
<protein>
    <submittedName>
        <fullName evidence="2">Uncharacterized protein</fullName>
    </submittedName>
</protein>
<name>A0A5B7H7X4_PORTR</name>
<feature type="region of interest" description="Disordered" evidence="1">
    <location>
        <begin position="1"/>
        <end position="23"/>
    </location>
</feature>
<evidence type="ECO:0000256" key="1">
    <source>
        <dbReference type="SAM" id="MobiDB-lite"/>
    </source>
</evidence>
<proteinExistence type="predicted"/>
<reference evidence="2 3" key="1">
    <citation type="submission" date="2019-05" db="EMBL/GenBank/DDBJ databases">
        <title>Another draft genome of Portunus trituberculatus and its Hox gene families provides insights of decapod evolution.</title>
        <authorList>
            <person name="Jeong J.-H."/>
            <person name="Song I."/>
            <person name="Kim S."/>
            <person name="Choi T."/>
            <person name="Kim D."/>
            <person name="Ryu S."/>
            <person name="Kim W."/>
        </authorList>
    </citation>
    <scope>NUCLEOTIDE SEQUENCE [LARGE SCALE GENOMIC DNA]</scope>
    <source>
        <tissue evidence="2">Muscle</tissue>
    </source>
</reference>
<evidence type="ECO:0000313" key="2">
    <source>
        <dbReference type="EMBL" id="MPC65949.1"/>
    </source>
</evidence>
<keyword evidence="3" id="KW-1185">Reference proteome</keyword>
<organism evidence="2 3">
    <name type="scientific">Portunus trituberculatus</name>
    <name type="common">Swimming crab</name>
    <name type="synonym">Neptunus trituberculatus</name>
    <dbReference type="NCBI Taxonomy" id="210409"/>
    <lineage>
        <taxon>Eukaryota</taxon>
        <taxon>Metazoa</taxon>
        <taxon>Ecdysozoa</taxon>
        <taxon>Arthropoda</taxon>
        <taxon>Crustacea</taxon>
        <taxon>Multicrustacea</taxon>
        <taxon>Malacostraca</taxon>
        <taxon>Eumalacostraca</taxon>
        <taxon>Eucarida</taxon>
        <taxon>Decapoda</taxon>
        <taxon>Pleocyemata</taxon>
        <taxon>Brachyura</taxon>
        <taxon>Eubrachyura</taxon>
        <taxon>Portunoidea</taxon>
        <taxon>Portunidae</taxon>
        <taxon>Portuninae</taxon>
        <taxon>Portunus</taxon>
    </lineage>
</organism>
<sequence length="144" mass="16267">MDKWSSEMDREDKDDGRSRNDGVTVKVAMNNERVVYDPGVLMAHFTVNISQEGCACADEWRGREGEAGGVVAGRLMVLLCRTAAAQHLQMNLFTMMRIHITLPAKFMPLQSLVHRTRWPVRRCISPALTLESTKTFLFPLCILT</sequence>
<evidence type="ECO:0000313" key="3">
    <source>
        <dbReference type="Proteomes" id="UP000324222"/>
    </source>
</evidence>
<dbReference type="AlphaFoldDB" id="A0A5B7H7X4"/>
<feature type="compositionally biased region" description="Basic and acidic residues" evidence="1">
    <location>
        <begin position="1"/>
        <end position="20"/>
    </location>
</feature>
<dbReference type="EMBL" id="VSRR010024063">
    <property type="protein sequence ID" value="MPC65949.1"/>
    <property type="molecule type" value="Genomic_DNA"/>
</dbReference>
<gene>
    <name evidence="2" type="ORF">E2C01_060089</name>
</gene>